<evidence type="ECO:0000256" key="1">
    <source>
        <dbReference type="ARBA" id="ARBA00004613"/>
    </source>
</evidence>
<keyword evidence="4" id="KW-0325">Glycoprotein</keyword>
<dbReference type="GO" id="GO:0005576">
    <property type="term" value="C:extracellular region"/>
    <property type="evidence" value="ECO:0007669"/>
    <property type="project" value="UniProtKB-SubCell"/>
</dbReference>
<feature type="chain" id="PRO_5004736750" evidence="6">
    <location>
        <begin position="22"/>
        <end position="160"/>
    </location>
</feature>
<evidence type="ECO:0000313" key="7">
    <source>
        <dbReference type="EMBL" id="JAB82583.1"/>
    </source>
</evidence>
<evidence type="ECO:0000256" key="4">
    <source>
        <dbReference type="ARBA" id="ARBA00023180"/>
    </source>
</evidence>
<proteinExistence type="evidence at transcript level"/>
<evidence type="ECO:0000256" key="5">
    <source>
        <dbReference type="ARBA" id="ARBA00034321"/>
    </source>
</evidence>
<accession>V5I3S0</accession>
<keyword evidence="3 6" id="KW-0732">Signal</keyword>
<dbReference type="InterPro" id="IPR021971">
    <property type="entry name" value="Salp15"/>
</dbReference>
<evidence type="ECO:0000256" key="6">
    <source>
        <dbReference type="SAM" id="SignalP"/>
    </source>
</evidence>
<dbReference type="Pfam" id="PF12115">
    <property type="entry name" value="Salp15"/>
    <property type="match status" value="1"/>
</dbReference>
<feature type="signal peptide" evidence="6">
    <location>
        <begin position="1"/>
        <end position="21"/>
    </location>
</feature>
<keyword evidence="2" id="KW-0964">Secreted</keyword>
<dbReference type="EMBL" id="GANP01001885">
    <property type="protein sequence ID" value="JAB82583.1"/>
    <property type="molecule type" value="mRNA"/>
</dbReference>
<comment type="subcellular location">
    <subcellularLocation>
        <location evidence="1">Secreted</location>
    </subcellularLocation>
</comment>
<sequence>ESLVAMKVVCITLLFVIAAGGADTNQDMTAGSPSTTSGKRSVKLNFPKFIKNPLRLADDLINLCERENGAYAAISDELVDFKNCTFICKYTNANVTKSLPKKYDLADQIIQTCAKPEEMCRGVFQDVSVLTYFSIRKEPMDHHIPSNKNVSPKHYGQLVV</sequence>
<protein>
    <submittedName>
        <fullName evidence="7">Putative secreted salivary protein salp15ir-2</fullName>
    </submittedName>
</protein>
<feature type="non-terminal residue" evidence="7">
    <location>
        <position position="1"/>
    </location>
</feature>
<reference evidence="7" key="1">
    <citation type="journal article" date="2015" name="Sci. Rep.">
        <title>Tissue- and time-dependent transcription in Ixodes ricinus salivary glands and midguts when blood feeding on the vertebrate host.</title>
        <authorList>
            <person name="Kotsyfakis M."/>
            <person name="Schwarz A."/>
            <person name="Erhart J."/>
            <person name="Ribeiro J.M."/>
        </authorList>
    </citation>
    <scope>NUCLEOTIDE SEQUENCE</scope>
    <source>
        <tissue evidence="7">Salivary gland and midgut</tissue>
    </source>
</reference>
<organism evidence="7">
    <name type="scientific">Ixodes ricinus</name>
    <name type="common">Common tick</name>
    <name type="synonym">Acarus ricinus</name>
    <dbReference type="NCBI Taxonomy" id="34613"/>
    <lineage>
        <taxon>Eukaryota</taxon>
        <taxon>Metazoa</taxon>
        <taxon>Ecdysozoa</taxon>
        <taxon>Arthropoda</taxon>
        <taxon>Chelicerata</taxon>
        <taxon>Arachnida</taxon>
        <taxon>Acari</taxon>
        <taxon>Parasitiformes</taxon>
        <taxon>Ixodida</taxon>
        <taxon>Ixodoidea</taxon>
        <taxon>Ixodidae</taxon>
        <taxon>Ixodinae</taxon>
        <taxon>Ixodes</taxon>
    </lineage>
</organism>
<comment type="similarity">
    <text evidence="5">Belongs to the salp15 family.</text>
</comment>
<dbReference type="AlphaFoldDB" id="V5I3S0"/>
<name>V5I3S0_IXORI</name>
<evidence type="ECO:0000256" key="3">
    <source>
        <dbReference type="ARBA" id="ARBA00022729"/>
    </source>
</evidence>
<evidence type="ECO:0000256" key="2">
    <source>
        <dbReference type="ARBA" id="ARBA00022525"/>
    </source>
</evidence>